<protein>
    <submittedName>
        <fullName evidence="9">General transcription factor 3C polypeptide 1</fullName>
    </submittedName>
</protein>
<dbReference type="InterPro" id="IPR007309">
    <property type="entry name" value="TFIIIC_Bblock-bd"/>
</dbReference>
<evidence type="ECO:0000259" key="8">
    <source>
        <dbReference type="Pfam" id="PF24101"/>
    </source>
</evidence>
<dbReference type="InterPro" id="IPR044210">
    <property type="entry name" value="Tfc3-like"/>
</dbReference>
<feature type="domain" description="GTF3C1 extended winged-helix" evidence="8">
    <location>
        <begin position="554"/>
        <end position="604"/>
    </location>
</feature>
<dbReference type="AlphaFoldDB" id="A0A5N5T2G9"/>
<dbReference type="OrthoDB" id="68020at2759"/>
<dbReference type="GO" id="GO:0000127">
    <property type="term" value="C:transcription factor TFIIIC complex"/>
    <property type="evidence" value="ECO:0007669"/>
    <property type="project" value="InterPro"/>
</dbReference>
<name>A0A5N5T2G9_9CRUS</name>
<evidence type="ECO:0000256" key="4">
    <source>
        <dbReference type="ARBA" id="ARBA00023163"/>
    </source>
</evidence>
<keyword evidence="4" id="KW-0804">Transcription</keyword>
<dbReference type="Pfam" id="PF23704">
    <property type="entry name" value="WHD_GTF3C1_N"/>
    <property type="match status" value="1"/>
</dbReference>
<dbReference type="Proteomes" id="UP000326759">
    <property type="component" value="Unassembled WGS sequence"/>
</dbReference>
<dbReference type="GO" id="GO:0003677">
    <property type="term" value="F:DNA binding"/>
    <property type="evidence" value="ECO:0007669"/>
    <property type="project" value="UniProtKB-KW"/>
</dbReference>
<dbReference type="GO" id="GO:0006384">
    <property type="term" value="P:transcription initiation at RNA polymerase III promoter"/>
    <property type="evidence" value="ECO:0007669"/>
    <property type="project" value="InterPro"/>
</dbReference>
<dbReference type="GO" id="GO:0042791">
    <property type="term" value="P:5S class rRNA transcription by RNA polymerase III"/>
    <property type="evidence" value="ECO:0007669"/>
    <property type="project" value="TreeGrafter"/>
</dbReference>
<evidence type="ECO:0000256" key="1">
    <source>
        <dbReference type="ARBA" id="ARBA00004123"/>
    </source>
</evidence>
<evidence type="ECO:0000256" key="5">
    <source>
        <dbReference type="ARBA" id="ARBA00023242"/>
    </source>
</evidence>
<proteinExistence type="predicted"/>
<feature type="non-terminal residue" evidence="9">
    <location>
        <position position="604"/>
    </location>
</feature>
<evidence type="ECO:0000313" key="9">
    <source>
        <dbReference type="EMBL" id="KAB7500425.1"/>
    </source>
</evidence>
<dbReference type="EMBL" id="SEYY01013980">
    <property type="protein sequence ID" value="KAB7500425.1"/>
    <property type="molecule type" value="Genomic_DNA"/>
</dbReference>
<dbReference type="PANTHER" id="PTHR15180">
    <property type="entry name" value="GENERAL TRANSCRIPTION FACTOR 3C POLYPEPTIDE 1"/>
    <property type="match status" value="1"/>
</dbReference>
<keyword evidence="5" id="KW-0539">Nucleus</keyword>
<comment type="caution">
    <text evidence="9">The sequence shown here is derived from an EMBL/GenBank/DDBJ whole genome shotgun (WGS) entry which is preliminary data.</text>
</comment>
<dbReference type="GO" id="GO:0005634">
    <property type="term" value="C:nucleus"/>
    <property type="evidence" value="ECO:0007669"/>
    <property type="project" value="UniProtKB-SubCell"/>
</dbReference>
<accession>A0A5N5T2G9</accession>
<dbReference type="PANTHER" id="PTHR15180:SF1">
    <property type="entry name" value="GENERAL TRANSCRIPTION FACTOR 3C POLYPEPTIDE 1"/>
    <property type="match status" value="1"/>
</dbReference>
<keyword evidence="10" id="KW-1185">Reference proteome</keyword>
<dbReference type="InterPro" id="IPR056467">
    <property type="entry name" value="eWH_GTF3C1"/>
</dbReference>
<dbReference type="Pfam" id="PF04182">
    <property type="entry name" value="B-block_TFIIIC"/>
    <property type="match status" value="1"/>
</dbReference>
<keyword evidence="2" id="KW-0597">Phosphoprotein</keyword>
<keyword evidence="3" id="KW-0238">DNA-binding</keyword>
<comment type="subcellular location">
    <subcellularLocation>
        <location evidence="1">Nucleus</location>
    </subcellularLocation>
</comment>
<evidence type="ECO:0000259" key="6">
    <source>
        <dbReference type="Pfam" id="PF04182"/>
    </source>
</evidence>
<evidence type="ECO:0000256" key="3">
    <source>
        <dbReference type="ARBA" id="ARBA00023125"/>
    </source>
</evidence>
<evidence type="ECO:0000256" key="2">
    <source>
        <dbReference type="ARBA" id="ARBA00022553"/>
    </source>
</evidence>
<feature type="domain" description="B-block binding subunit of TFIIIC" evidence="6">
    <location>
        <begin position="178"/>
        <end position="251"/>
    </location>
</feature>
<dbReference type="Pfam" id="PF24101">
    <property type="entry name" value="WHD_GTF3C1"/>
    <property type="match status" value="1"/>
</dbReference>
<evidence type="ECO:0000313" key="10">
    <source>
        <dbReference type="Proteomes" id="UP000326759"/>
    </source>
</evidence>
<sequence length="604" mass="69586">MLTMNHSAVDYLTHVEDEIALEGLDGITIQGLWLRLSLRHNFTSYLQLDDNSKKFLWDLIIADEEIEFFALEEPRPELKIFNRYDYIDSELGLILEPQEDIPDIYPCLPVEDEENGIRGSCATYKTRENVTDDVVMLSLKEAVEIYGNQLVMVASQHLREKALAINAAIDKFYDLKLMQYIMLERIARSRTMGEITHGNNSLTVMKVPSKTMFYYRKRLLKLNLITKQSHRQRSVKGNISSSSLLHLTRFYVIRRSKFMMLIQKVVEKLKMKPNYVCPLLEIKAELGLQNVTNKKVLKCGDFQKHIQTTLVPYRQIYPNATIKEWKCKSRSDEKMIRCRINRRNLLQQAFFTIDSAGPNGMTQIDLSKKMGLSRLDSRTVCRALLKRNVIHSLMKDIGRQRVSKFVSNRYANTGHLLKEYQSEMKKMLDIVQNPSEAVEEEAEEQNVKCPDTPSTSRVMEANVNSNVLTDVNVEVTSPNPKIVTENRILIKKESRTLAEMESYDSDSEEDCSESYSDKITSDSLEISKKLNASTFTASGKFSPRLLLKNKTSPHLTTRMMKRAIIIMNAIRNQKVIDDSYKLQKMIISAEEKEGLEAKMDKKSL</sequence>
<feature type="domain" description="General transcription factor 3C polypeptide 1 winged-helix" evidence="7">
    <location>
        <begin position="17"/>
        <end position="163"/>
    </location>
</feature>
<organism evidence="9 10">
    <name type="scientific">Armadillidium nasatum</name>
    <dbReference type="NCBI Taxonomy" id="96803"/>
    <lineage>
        <taxon>Eukaryota</taxon>
        <taxon>Metazoa</taxon>
        <taxon>Ecdysozoa</taxon>
        <taxon>Arthropoda</taxon>
        <taxon>Crustacea</taxon>
        <taxon>Multicrustacea</taxon>
        <taxon>Malacostraca</taxon>
        <taxon>Eumalacostraca</taxon>
        <taxon>Peracarida</taxon>
        <taxon>Isopoda</taxon>
        <taxon>Oniscidea</taxon>
        <taxon>Crinocheta</taxon>
        <taxon>Armadillidiidae</taxon>
        <taxon>Armadillidium</taxon>
    </lineage>
</organism>
<dbReference type="InterPro" id="IPR056428">
    <property type="entry name" value="WH_GTF3C1"/>
</dbReference>
<reference evidence="9 10" key="1">
    <citation type="journal article" date="2019" name="PLoS Biol.">
        <title>Sex chromosomes control vertical transmission of feminizing Wolbachia symbionts in an isopod.</title>
        <authorList>
            <person name="Becking T."/>
            <person name="Chebbi M.A."/>
            <person name="Giraud I."/>
            <person name="Moumen B."/>
            <person name="Laverre T."/>
            <person name="Caubet Y."/>
            <person name="Peccoud J."/>
            <person name="Gilbert C."/>
            <person name="Cordaux R."/>
        </authorList>
    </citation>
    <scope>NUCLEOTIDE SEQUENCE [LARGE SCALE GENOMIC DNA]</scope>
    <source>
        <strain evidence="9">ANa2</strain>
        <tissue evidence="9">Whole body excluding digestive tract and cuticle</tissue>
    </source>
</reference>
<evidence type="ECO:0000259" key="7">
    <source>
        <dbReference type="Pfam" id="PF23704"/>
    </source>
</evidence>
<gene>
    <name evidence="9" type="ORF">Anas_08047</name>
</gene>